<evidence type="ECO:0000259" key="11">
    <source>
        <dbReference type="PROSITE" id="PS51204"/>
    </source>
</evidence>
<dbReference type="GO" id="GO:0005634">
    <property type="term" value="C:nucleus"/>
    <property type="evidence" value="ECO:0007669"/>
    <property type="project" value="UniProtKB-SubCell"/>
</dbReference>
<dbReference type="GO" id="GO:0006281">
    <property type="term" value="P:DNA repair"/>
    <property type="evidence" value="ECO:0007669"/>
    <property type="project" value="UniProtKB-KW"/>
</dbReference>
<keyword evidence="4" id="KW-0156">Chromatin regulator</keyword>
<feature type="compositionally biased region" description="Polar residues" evidence="9">
    <location>
        <begin position="580"/>
        <end position="591"/>
    </location>
</feature>
<dbReference type="InParanoid" id="A0A369JK19"/>
<dbReference type="FunCoup" id="A0A369JK19">
    <property type="interactions" value="9"/>
</dbReference>
<dbReference type="PANTHER" id="PTHR46459">
    <property type="entry name" value="E1A-BINDING PROTEIN P400-RELATED"/>
    <property type="match status" value="1"/>
</dbReference>
<dbReference type="Gene3D" id="1.10.10.60">
    <property type="entry name" value="Homeodomain-like"/>
    <property type="match status" value="1"/>
</dbReference>
<feature type="region of interest" description="Disordered" evidence="9">
    <location>
        <begin position="1247"/>
        <end position="1294"/>
    </location>
</feature>
<dbReference type="GO" id="GO:0006325">
    <property type="term" value="P:chromatin organization"/>
    <property type="evidence" value="ECO:0007669"/>
    <property type="project" value="UniProtKB-KW"/>
</dbReference>
<reference evidence="13" key="1">
    <citation type="submission" date="2018-04" db="EMBL/GenBank/DDBJ databases">
        <title>Whole genome sequencing of Hypsizygus marmoreus.</title>
        <authorList>
            <person name="Choi I.-G."/>
            <person name="Min B."/>
            <person name="Kim J.-G."/>
            <person name="Kim S."/>
            <person name="Oh Y.-L."/>
            <person name="Kong W.-S."/>
            <person name="Park H."/>
            <person name="Jeong J."/>
            <person name="Song E.-S."/>
        </authorList>
    </citation>
    <scope>NUCLEOTIDE SEQUENCE [LARGE SCALE GENOMIC DNA]</scope>
    <source>
        <strain evidence="13">51987-8</strain>
    </source>
</reference>
<feature type="region of interest" description="Disordered" evidence="9">
    <location>
        <begin position="986"/>
        <end position="1104"/>
    </location>
</feature>
<evidence type="ECO:0000256" key="3">
    <source>
        <dbReference type="ARBA" id="ARBA00022763"/>
    </source>
</evidence>
<keyword evidence="5" id="KW-0234">DNA repair</keyword>
<feature type="compositionally biased region" description="Basic and acidic residues" evidence="9">
    <location>
        <begin position="1043"/>
        <end position="1058"/>
    </location>
</feature>
<dbReference type="CDD" id="cd00167">
    <property type="entry name" value="SANT"/>
    <property type="match status" value="1"/>
</dbReference>
<dbReference type="InterPro" id="IPR014012">
    <property type="entry name" value="HSA_dom"/>
</dbReference>
<sequence length="1349" mass="150156">MPHKSAELLVEERVAQLEEISERRNALLCQMYQMIRRRHNLGSVLTLNYEDEDDLHAFLQRFKMSGESLGAGSITSLSESELSAPPPLEGFVSSNPLLSKALAPRRATRSSHRVAERVPSLPTPGPSHIEPVAVGSPEGSVALPPQTGQPDDERDELDLFRKSPSAVLDRNPPPAAGIATEAHGREVSEVGNMVPTGSLGEGDDQDMDTSSMLRSKATTPIENVERCTSPKRVQQEQNEIMDVDIPNATSSFSEITPKRLSGTPEEGLVHVFDRIADDGLQSHEQAREAEFKDEQEAMVVENEISSERRSPQYASSFDAFSQLHTSHISSLFVPITAASERRPVIPVNTSSHEIREPEYKFGDISPLVPTSSAPAPQPQPRYQFEPNYTLPPFKSAYPDFRKAKTTKRKRDKEREKSDHKKEDWAPLGLSRWAATVNANPVWRKVSRASKCLSSRDWAIAMSELRLIRAIDRVEILKREGRWSFRQPKKQRGVGGLGKTHWDYLLDEMKWMRIDFREERKWKLALAYNLSTAVLDWHAAGTRDVRLVKGICVQWKRPSSPVHVEMDEDPYSLAHMEIGESQDSLPQQNTSLLGVDYGSDEEDDDTENLETDPQDVVNDLEPSTLIENALADASQSTDTQGEHTQDILPKTEDIDDASVLINRDRGIHLDMEQGDGTAMDIEEAKPMDIEEAKPMDIEEAKTMPIPSGLKTTSSDPVLASKPTPSSSNGDTENSVIPLKSSSKINLFAPFREMIAYLDDDKLFLDVDDFNVPESLVSSSNLPEETPLPPSDFTEIFPDLQVLTLVDVSPVVPSILPDGKRRSEKKSDRDDPNKRSEDTTYTKLFPTGDFMTSKLTLLGPLRPSKNWKNGEWLLSDESAVMADNDNSSKVPDDSTSELFDSRSNNAPSVMLALQMQVAFLKDRDNRKRTADHLWTATDDALLKTYIDKYPNNWALIAECFNAVRLTISTDRRTPRDCLERWRDKWGPEARRPVESSTMAEDNVPSTSNQMTTRGVKRLASASVSGPSPVGIAAGSEPRKRRRHHLVQETIRKAAKKRADALQKVQASQRKAPAIHETHAQYSKLPKRTPAELSRMKAEKEARDQQEIQLARRRQEELARQMREHGHRMNPNIAATQPQQPQQAQQQQAQQPSQAQQQPGNAVPRPPGQAISPAQGIPQLRQVNISQQQRISGTPAIPSGNNRMSPQQAQLLQVQARVTQQQQIQHAQVHAQALAQAQTQVQNAVAVNGNIPSNTAHQSPSYTSRDATSSPAHLSPPHNVSVPSTVNSPRPPSAQAHHLLQASQVPGNAGTRGGYYMPNLPGLNTEQLHAALRLQHQQHQMQQQGPNGFLPQ</sequence>
<comment type="similarity">
    <text evidence="2">Belongs to the EAF1 family.</text>
</comment>
<feature type="compositionally biased region" description="Polar residues" evidence="9">
    <location>
        <begin position="992"/>
        <end position="1010"/>
    </location>
</feature>
<feature type="compositionally biased region" description="Polar residues" evidence="9">
    <location>
        <begin position="721"/>
        <end position="735"/>
    </location>
</feature>
<protein>
    <recommendedName>
        <fullName evidence="8">Vacuolar import and degradation protein 21</fullName>
    </recommendedName>
</protein>
<dbReference type="Pfam" id="PF13921">
    <property type="entry name" value="Myb_DNA-bind_6"/>
    <property type="match status" value="1"/>
</dbReference>
<feature type="region of interest" description="Disordered" evidence="9">
    <location>
        <begin position="812"/>
        <end position="840"/>
    </location>
</feature>
<keyword evidence="3" id="KW-0227">DNA damage</keyword>
<feature type="region of interest" description="Disordered" evidence="9">
    <location>
        <begin position="397"/>
        <end position="422"/>
    </location>
</feature>
<name>A0A369JK19_HYPMA</name>
<dbReference type="STRING" id="39966.A0A369JK19"/>
<evidence type="ECO:0000256" key="4">
    <source>
        <dbReference type="ARBA" id="ARBA00022853"/>
    </source>
</evidence>
<dbReference type="Proteomes" id="UP000076154">
    <property type="component" value="Unassembled WGS sequence"/>
</dbReference>
<comment type="caution">
    <text evidence="13">The sequence shown here is derived from an EMBL/GenBank/DDBJ whole genome shotgun (WGS) entry which is preliminary data.</text>
</comment>
<dbReference type="InterPro" id="IPR009057">
    <property type="entry name" value="Homeodomain-like_sf"/>
</dbReference>
<evidence type="ECO:0000256" key="2">
    <source>
        <dbReference type="ARBA" id="ARBA00008913"/>
    </source>
</evidence>
<dbReference type="GO" id="GO:0003682">
    <property type="term" value="F:chromatin binding"/>
    <property type="evidence" value="ECO:0007669"/>
    <property type="project" value="TreeGrafter"/>
</dbReference>
<comment type="subcellular location">
    <subcellularLocation>
        <location evidence="1">Nucleus</location>
    </subcellularLocation>
</comment>
<dbReference type="Pfam" id="PF07529">
    <property type="entry name" value="HSA"/>
    <property type="match status" value="1"/>
</dbReference>
<feature type="region of interest" description="Disordered" evidence="9">
    <location>
        <begin position="580"/>
        <end position="614"/>
    </location>
</feature>
<dbReference type="PANTHER" id="PTHR46459:SF1">
    <property type="entry name" value="E1A-BINDING PROTEIN P400"/>
    <property type="match status" value="1"/>
</dbReference>
<feature type="region of interest" description="Disordered" evidence="9">
    <location>
        <begin position="703"/>
        <end position="735"/>
    </location>
</feature>
<evidence type="ECO:0000256" key="6">
    <source>
        <dbReference type="ARBA" id="ARBA00023242"/>
    </source>
</evidence>
<gene>
    <name evidence="13" type="primary">EAF1</name>
    <name evidence="13" type="ORF">Hypma_011481</name>
</gene>
<dbReference type="PROSITE" id="PS50090">
    <property type="entry name" value="MYB_LIKE"/>
    <property type="match status" value="1"/>
</dbReference>
<keyword evidence="14" id="KW-1185">Reference proteome</keyword>
<dbReference type="PROSITE" id="PS51294">
    <property type="entry name" value="HTH_MYB"/>
    <property type="match status" value="1"/>
</dbReference>
<keyword evidence="6" id="KW-0539">Nucleus</keyword>
<feature type="domain" description="Myb-like" evidence="10">
    <location>
        <begin position="932"/>
        <end position="983"/>
    </location>
</feature>
<dbReference type="InterPro" id="IPR001005">
    <property type="entry name" value="SANT/Myb"/>
</dbReference>
<feature type="compositionally biased region" description="Basic and acidic residues" evidence="9">
    <location>
        <begin position="1091"/>
        <end position="1103"/>
    </location>
</feature>
<feature type="domain" description="HSA" evidence="11">
    <location>
        <begin position="488"/>
        <end position="560"/>
    </location>
</feature>
<feature type="compositionally biased region" description="Low complexity" evidence="9">
    <location>
        <begin position="1131"/>
        <end position="1156"/>
    </location>
</feature>
<dbReference type="GO" id="GO:0035267">
    <property type="term" value="C:NuA4 histone acetyltransferase complex"/>
    <property type="evidence" value="ECO:0007669"/>
    <property type="project" value="UniProtKB-ARBA"/>
</dbReference>
<evidence type="ECO:0000256" key="1">
    <source>
        <dbReference type="ARBA" id="ARBA00004123"/>
    </source>
</evidence>
<feature type="compositionally biased region" description="Basic and acidic residues" evidence="9">
    <location>
        <begin position="412"/>
        <end position="422"/>
    </location>
</feature>
<evidence type="ECO:0000256" key="8">
    <source>
        <dbReference type="ARBA" id="ARBA00029670"/>
    </source>
</evidence>
<feature type="region of interest" description="Disordered" evidence="9">
    <location>
        <begin position="104"/>
        <end position="185"/>
    </location>
</feature>
<feature type="domain" description="HTH myb-type" evidence="12">
    <location>
        <begin position="921"/>
        <end position="987"/>
    </location>
</feature>
<dbReference type="SMART" id="SM00573">
    <property type="entry name" value="HSA"/>
    <property type="match status" value="1"/>
</dbReference>
<feature type="compositionally biased region" description="Basic and acidic residues" evidence="9">
    <location>
        <begin position="816"/>
        <end position="838"/>
    </location>
</feature>
<organism evidence="13 14">
    <name type="scientific">Hypsizygus marmoreus</name>
    <name type="common">White beech mushroom</name>
    <name type="synonym">Agaricus marmoreus</name>
    <dbReference type="NCBI Taxonomy" id="39966"/>
    <lineage>
        <taxon>Eukaryota</taxon>
        <taxon>Fungi</taxon>
        <taxon>Dikarya</taxon>
        <taxon>Basidiomycota</taxon>
        <taxon>Agaricomycotina</taxon>
        <taxon>Agaricomycetes</taxon>
        <taxon>Agaricomycetidae</taxon>
        <taxon>Agaricales</taxon>
        <taxon>Tricholomatineae</taxon>
        <taxon>Lyophyllaceae</taxon>
        <taxon>Hypsizygus</taxon>
    </lineage>
</organism>
<evidence type="ECO:0000256" key="9">
    <source>
        <dbReference type="SAM" id="MobiDB-lite"/>
    </source>
</evidence>
<evidence type="ECO:0000259" key="10">
    <source>
        <dbReference type="PROSITE" id="PS50090"/>
    </source>
</evidence>
<dbReference type="EMBL" id="LUEZ02000055">
    <property type="protein sequence ID" value="RDB21560.1"/>
    <property type="molecule type" value="Genomic_DNA"/>
</dbReference>
<evidence type="ECO:0000313" key="14">
    <source>
        <dbReference type="Proteomes" id="UP000076154"/>
    </source>
</evidence>
<dbReference type="SMART" id="SM00717">
    <property type="entry name" value="SANT"/>
    <property type="match status" value="1"/>
</dbReference>
<feature type="region of interest" description="Disordered" evidence="9">
    <location>
        <begin position="1128"/>
        <end position="1171"/>
    </location>
</feature>
<proteinExistence type="inferred from homology"/>
<evidence type="ECO:0000256" key="5">
    <source>
        <dbReference type="ARBA" id="ARBA00023204"/>
    </source>
</evidence>
<dbReference type="SUPFAM" id="SSF46689">
    <property type="entry name" value="Homeodomain-like"/>
    <property type="match status" value="1"/>
</dbReference>
<comment type="function">
    <text evidence="7">Component of the NuA4 histone acetyltransferase complex which is involved in transcriptional activation of selected genes principally by acetylation of nucleosomal histone H4 and H2A. The NuA4 complex is also involved in DNA repair.</text>
</comment>
<dbReference type="InterPro" id="IPR017930">
    <property type="entry name" value="Myb_dom"/>
</dbReference>
<evidence type="ECO:0000256" key="7">
    <source>
        <dbReference type="ARBA" id="ARBA00025178"/>
    </source>
</evidence>
<dbReference type="PROSITE" id="PS51204">
    <property type="entry name" value="HSA"/>
    <property type="match status" value="1"/>
</dbReference>
<feature type="compositionally biased region" description="Polar residues" evidence="9">
    <location>
        <begin position="1247"/>
        <end position="1269"/>
    </location>
</feature>
<feature type="compositionally biased region" description="Acidic residues" evidence="9">
    <location>
        <begin position="597"/>
        <end position="612"/>
    </location>
</feature>
<dbReference type="OrthoDB" id="5364245at2759"/>
<evidence type="ECO:0000259" key="12">
    <source>
        <dbReference type="PROSITE" id="PS51294"/>
    </source>
</evidence>
<accession>A0A369JK19</accession>
<evidence type="ECO:0000313" key="13">
    <source>
        <dbReference type="EMBL" id="RDB21560.1"/>
    </source>
</evidence>